<dbReference type="EMBL" id="BASZ01000005">
    <property type="protein sequence ID" value="GAD49295.1"/>
    <property type="molecule type" value="Genomic_DNA"/>
</dbReference>
<feature type="region of interest" description="Disordered" evidence="1">
    <location>
        <begin position="63"/>
        <end position="85"/>
    </location>
</feature>
<proteinExistence type="predicted"/>
<comment type="caution">
    <text evidence="2">The sequence shown here is derived from an EMBL/GenBank/DDBJ whole genome shotgun (WGS) entry which is preliminary data.</text>
</comment>
<dbReference type="RefSeq" id="WP_021690201.1">
    <property type="nucleotide sequence ID" value="NZ_BASZ01000005.1"/>
</dbReference>
<accession>U2YL28</accession>
<evidence type="ECO:0000313" key="3">
    <source>
        <dbReference type="Proteomes" id="UP000016568"/>
    </source>
</evidence>
<protein>
    <submittedName>
        <fullName evidence="2">Uncharacterized protein</fullName>
    </submittedName>
</protein>
<evidence type="ECO:0000313" key="2">
    <source>
        <dbReference type="EMBL" id="GAD49295.1"/>
    </source>
</evidence>
<dbReference type="eggNOG" id="ENOG5031CDP">
    <property type="taxonomic scope" value="Bacteria"/>
</dbReference>
<dbReference type="AlphaFoldDB" id="U2YL28"/>
<name>U2YL28_9SPHN</name>
<evidence type="ECO:0000256" key="1">
    <source>
        <dbReference type="SAM" id="MobiDB-lite"/>
    </source>
</evidence>
<dbReference type="KEGG" id="ntd:EGO55_12320"/>
<sequence>MFGKIIGAAVGERAAKHISGVNGPVGAVLGAGAATVIRRFGPLGILAVAVGGYALKRYRDNHKNDQTAAGASAPATESTTESTTK</sequence>
<keyword evidence="3" id="KW-1185">Reference proteome</keyword>
<gene>
    <name evidence="2" type="ORF">NT2_05_02150</name>
</gene>
<reference evidence="2 3" key="1">
    <citation type="submission" date="2013-09" db="EMBL/GenBank/DDBJ databases">
        <title>Whole genome shotgun sequence of Novosphingobium tardaugens NBRC 16725.</title>
        <authorList>
            <person name="Isaki S."/>
            <person name="Hosoyama A."/>
            <person name="Tsuchikane K."/>
            <person name="Katsumata H."/>
            <person name="Ando Y."/>
            <person name="Yamazaki S."/>
            <person name="Fujita N."/>
        </authorList>
    </citation>
    <scope>NUCLEOTIDE SEQUENCE [LARGE SCALE GENOMIC DNA]</scope>
    <source>
        <strain evidence="2 3">NBRC 16725</strain>
    </source>
</reference>
<dbReference type="Proteomes" id="UP000016568">
    <property type="component" value="Unassembled WGS sequence"/>
</dbReference>
<organism evidence="2 3">
    <name type="scientific">Caenibius tardaugens NBRC 16725</name>
    <dbReference type="NCBI Taxonomy" id="1219035"/>
    <lineage>
        <taxon>Bacteria</taxon>
        <taxon>Pseudomonadati</taxon>
        <taxon>Pseudomonadota</taxon>
        <taxon>Alphaproteobacteria</taxon>
        <taxon>Sphingomonadales</taxon>
        <taxon>Erythrobacteraceae</taxon>
        <taxon>Caenibius</taxon>
    </lineage>
</organism>
<feature type="compositionally biased region" description="Low complexity" evidence="1">
    <location>
        <begin position="67"/>
        <end position="85"/>
    </location>
</feature>